<feature type="domain" description="N-acetyltransferase" evidence="3">
    <location>
        <begin position="1"/>
        <end position="185"/>
    </location>
</feature>
<dbReference type="RefSeq" id="WP_060550763.1">
    <property type="nucleotide sequence ID" value="NZ_CP009623.1"/>
</dbReference>
<protein>
    <submittedName>
        <fullName evidence="4">GNAT family N-acetyltransferase</fullName>
    </submittedName>
</protein>
<dbReference type="PANTHER" id="PTHR43420:SF52">
    <property type="entry name" value="N-ACETYLTRANSFERASE YODP"/>
    <property type="match status" value="1"/>
</dbReference>
<proteinExistence type="predicted"/>
<dbReference type="AlphaFoldDB" id="A0A2T4MKV7"/>
<organism evidence="4 5">
    <name type="scientific">Staphylococcus agnetis</name>
    <dbReference type="NCBI Taxonomy" id="985762"/>
    <lineage>
        <taxon>Bacteria</taxon>
        <taxon>Bacillati</taxon>
        <taxon>Bacillota</taxon>
        <taxon>Bacilli</taxon>
        <taxon>Bacillales</taxon>
        <taxon>Staphylococcaceae</taxon>
        <taxon>Staphylococcus</taxon>
    </lineage>
</organism>
<dbReference type="EMBL" id="WMFL01000080">
    <property type="protein sequence ID" value="NJI02954.1"/>
    <property type="molecule type" value="Genomic_DNA"/>
</dbReference>
<dbReference type="PROSITE" id="PS51186">
    <property type="entry name" value="GNAT"/>
    <property type="match status" value="1"/>
</dbReference>
<evidence type="ECO:0000256" key="2">
    <source>
        <dbReference type="ARBA" id="ARBA00023315"/>
    </source>
</evidence>
<name>A0A2T4MKV7_9STAP</name>
<dbReference type="PANTHER" id="PTHR43420">
    <property type="entry name" value="ACETYLTRANSFERASE"/>
    <property type="match status" value="1"/>
</dbReference>
<dbReference type="KEGG" id="sagq:EP23_01265"/>
<gene>
    <name evidence="4" type="ORF">GLV84_08960</name>
</gene>
<keyword evidence="2" id="KW-0012">Acyltransferase</keyword>
<evidence type="ECO:0000313" key="4">
    <source>
        <dbReference type="EMBL" id="NJI02954.1"/>
    </source>
</evidence>
<keyword evidence="1" id="KW-0808">Transferase</keyword>
<dbReference type="Pfam" id="PF00583">
    <property type="entry name" value="Acetyltransf_1"/>
    <property type="match status" value="1"/>
</dbReference>
<evidence type="ECO:0000313" key="5">
    <source>
        <dbReference type="Proteomes" id="UP000646308"/>
    </source>
</evidence>
<reference evidence="4" key="1">
    <citation type="submission" date="2019-11" db="EMBL/GenBank/DDBJ databases">
        <title>Whole genome comparisons of Staphylococcus agnetis isolates from cattle and chickens.</title>
        <authorList>
            <person name="Rhoads D."/>
            <person name="Shwani A."/>
            <person name="Adkins P."/>
            <person name="Calcutt M."/>
            <person name="Middleton J."/>
        </authorList>
    </citation>
    <scope>NUCLEOTIDE SEQUENCE</scope>
    <source>
        <strain evidence="4">1387</strain>
    </source>
</reference>
<dbReference type="CDD" id="cd04301">
    <property type="entry name" value="NAT_SF"/>
    <property type="match status" value="1"/>
</dbReference>
<dbReference type="SUPFAM" id="SSF55729">
    <property type="entry name" value="Acyl-CoA N-acyltransferases (Nat)"/>
    <property type="match status" value="1"/>
</dbReference>
<dbReference type="InterPro" id="IPR000182">
    <property type="entry name" value="GNAT_dom"/>
</dbReference>
<sequence length="185" mass="21599">MIRTATINDATAIAELTYMIWKDMELEIVENYDKSEVIKVIEESVASESYRNSYHHIDVYDVEGQVAGMIVTYDGDKELYYEESWSTIKRAKSLPLSTKTPLPVKEAEDTDRYIESIATFPQYRGRGIAKALMIHVFEKYRGQTFSLNCDRDNVRAKKLYENMGFKPHIEKTLYGHVYDYMIYTE</sequence>
<dbReference type="InterPro" id="IPR016181">
    <property type="entry name" value="Acyl_CoA_acyltransferase"/>
</dbReference>
<dbReference type="GO" id="GO:0016747">
    <property type="term" value="F:acyltransferase activity, transferring groups other than amino-acyl groups"/>
    <property type="evidence" value="ECO:0007669"/>
    <property type="project" value="InterPro"/>
</dbReference>
<dbReference type="Proteomes" id="UP000646308">
    <property type="component" value="Unassembled WGS sequence"/>
</dbReference>
<dbReference type="InterPro" id="IPR050680">
    <property type="entry name" value="YpeA/RimI_acetyltransf"/>
</dbReference>
<dbReference type="Gene3D" id="3.40.630.30">
    <property type="match status" value="1"/>
</dbReference>
<evidence type="ECO:0000259" key="3">
    <source>
        <dbReference type="PROSITE" id="PS51186"/>
    </source>
</evidence>
<comment type="caution">
    <text evidence="4">The sequence shown here is derived from an EMBL/GenBank/DDBJ whole genome shotgun (WGS) entry which is preliminary data.</text>
</comment>
<dbReference type="OrthoDB" id="5319888at2"/>
<evidence type="ECO:0000256" key="1">
    <source>
        <dbReference type="ARBA" id="ARBA00022679"/>
    </source>
</evidence>
<accession>A0A2T4MKV7</accession>